<dbReference type="EMBL" id="LIIN01000102">
    <property type="protein sequence ID" value="KZX20410.1"/>
    <property type="molecule type" value="Genomic_DNA"/>
</dbReference>
<evidence type="ECO:0000313" key="3">
    <source>
        <dbReference type="Proteomes" id="UP000076717"/>
    </source>
</evidence>
<proteinExistence type="predicted"/>
<evidence type="ECO:0000256" key="1">
    <source>
        <dbReference type="SAM" id="MobiDB-lite"/>
    </source>
</evidence>
<feature type="compositionally biased region" description="Low complexity" evidence="1">
    <location>
        <begin position="77"/>
        <end position="86"/>
    </location>
</feature>
<sequence>MVVTLVRAAKAARVPRTVAAATRVPRVRVNRVLRTVAVATRVRSGTVTPVRAGRATRVLRSEAAVVMAAPALGRTSVAEGGSARGVAEAERASEEAAAGSATSRS</sequence>
<gene>
    <name evidence="2" type="ORF">ACH61_02490</name>
</gene>
<protein>
    <submittedName>
        <fullName evidence="2">Uncharacterized protein</fullName>
    </submittedName>
</protein>
<feature type="compositionally biased region" description="Low complexity" evidence="1">
    <location>
        <begin position="95"/>
        <end position="105"/>
    </location>
</feature>
<keyword evidence="3" id="KW-1185">Reference proteome</keyword>
<reference evidence="2 3" key="1">
    <citation type="submission" date="2015-08" db="EMBL/GenBank/DDBJ databases">
        <title>Draft Genome Sequence of Rathayibacter sp. Strain VKM Ac-2596 Isolated from Leaf Gall Induced by Plant-Parasitic Nematodes.</title>
        <authorList>
            <person name="Vasilenko O.V."/>
            <person name="Starodumova I.P."/>
            <person name="Tarlachkov S.V."/>
            <person name="Dorofeeva L.V."/>
            <person name="Evtushenko L.I."/>
        </authorList>
    </citation>
    <scope>NUCLEOTIDE SEQUENCE [LARGE SCALE GENOMIC DNA]</scope>
    <source>
        <strain evidence="2 3">VKM Ac-2596</strain>
    </source>
</reference>
<dbReference type="Proteomes" id="UP000076717">
    <property type="component" value="Unassembled WGS sequence"/>
</dbReference>
<organism evidence="2 3">
    <name type="scientific">Rathayibacter tanaceti</name>
    <dbReference type="NCBI Taxonomy" id="1671680"/>
    <lineage>
        <taxon>Bacteria</taxon>
        <taxon>Bacillati</taxon>
        <taxon>Actinomycetota</taxon>
        <taxon>Actinomycetes</taxon>
        <taxon>Micrococcales</taxon>
        <taxon>Microbacteriaceae</taxon>
        <taxon>Rathayibacter</taxon>
    </lineage>
</organism>
<evidence type="ECO:0000313" key="2">
    <source>
        <dbReference type="EMBL" id="KZX20410.1"/>
    </source>
</evidence>
<accession>A0A162FW43</accession>
<feature type="region of interest" description="Disordered" evidence="1">
    <location>
        <begin position="77"/>
        <end position="105"/>
    </location>
</feature>
<name>A0A162FW43_9MICO</name>
<dbReference type="AlphaFoldDB" id="A0A162FW43"/>
<comment type="caution">
    <text evidence="2">The sequence shown here is derived from an EMBL/GenBank/DDBJ whole genome shotgun (WGS) entry which is preliminary data.</text>
</comment>